<organism evidence="6">
    <name type="scientific">uncultured Rubrobacteraceae bacterium</name>
    <dbReference type="NCBI Taxonomy" id="349277"/>
    <lineage>
        <taxon>Bacteria</taxon>
        <taxon>Bacillati</taxon>
        <taxon>Actinomycetota</taxon>
        <taxon>Rubrobacteria</taxon>
        <taxon>Rubrobacterales</taxon>
        <taxon>Rubrobacteraceae</taxon>
        <taxon>environmental samples</taxon>
    </lineage>
</organism>
<dbReference type="PRINTS" id="PR00455">
    <property type="entry name" value="HTHTETR"/>
</dbReference>
<dbReference type="InterPro" id="IPR041347">
    <property type="entry name" value="MftR_C"/>
</dbReference>
<dbReference type="Pfam" id="PF00440">
    <property type="entry name" value="TetR_N"/>
    <property type="match status" value="1"/>
</dbReference>
<proteinExistence type="predicted"/>
<name>A0A6J4QIQ4_9ACTN</name>
<keyword evidence="2 4" id="KW-0238">DNA-binding</keyword>
<sequence>MGRLQAAAFELFAEQGFERTTVAEIARRAGLTQRTFFNHFADKREVLFGLGSEFQQEVVREITACADTLPPLDVVVCALQAADDTMFEGRRAEVTRRYEIIDANPELQERELSKQAALTGAIAAALRARGIDPETALLTSGAGMLVQQTAVRRWTQPAESRPLRELLSDVLHSLRTVAAQTADQGVVPSET</sequence>
<dbReference type="PANTHER" id="PTHR30055:SF238">
    <property type="entry name" value="MYCOFACTOCIN BIOSYNTHESIS TRANSCRIPTIONAL REGULATOR MFTR-RELATED"/>
    <property type="match status" value="1"/>
</dbReference>
<dbReference type="SUPFAM" id="SSF46689">
    <property type="entry name" value="Homeodomain-like"/>
    <property type="match status" value="1"/>
</dbReference>
<keyword evidence="3" id="KW-0804">Transcription</keyword>
<dbReference type="InterPro" id="IPR001647">
    <property type="entry name" value="HTH_TetR"/>
</dbReference>
<dbReference type="InterPro" id="IPR023772">
    <property type="entry name" value="DNA-bd_HTH_TetR-type_CS"/>
</dbReference>
<dbReference type="Pfam" id="PF17754">
    <property type="entry name" value="TetR_C_14"/>
    <property type="match status" value="1"/>
</dbReference>
<dbReference type="PROSITE" id="PS01081">
    <property type="entry name" value="HTH_TETR_1"/>
    <property type="match status" value="1"/>
</dbReference>
<dbReference type="Gene3D" id="1.10.357.10">
    <property type="entry name" value="Tetracycline Repressor, domain 2"/>
    <property type="match status" value="1"/>
</dbReference>
<dbReference type="InterPro" id="IPR009057">
    <property type="entry name" value="Homeodomain-like_sf"/>
</dbReference>
<evidence type="ECO:0000256" key="1">
    <source>
        <dbReference type="ARBA" id="ARBA00023015"/>
    </source>
</evidence>
<feature type="domain" description="HTH tetR-type" evidence="5">
    <location>
        <begin position="1"/>
        <end position="58"/>
    </location>
</feature>
<dbReference type="GO" id="GO:0003700">
    <property type="term" value="F:DNA-binding transcription factor activity"/>
    <property type="evidence" value="ECO:0007669"/>
    <property type="project" value="TreeGrafter"/>
</dbReference>
<keyword evidence="1" id="KW-0805">Transcription regulation</keyword>
<reference evidence="6" key="1">
    <citation type="submission" date="2020-02" db="EMBL/GenBank/DDBJ databases">
        <authorList>
            <person name="Meier V. D."/>
        </authorList>
    </citation>
    <scope>NUCLEOTIDE SEQUENCE</scope>
    <source>
        <strain evidence="6">AVDCRST_MAG01</strain>
    </source>
</reference>
<evidence type="ECO:0000313" key="6">
    <source>
        <dbReference type="EMBL" id="CAA9441814.1"/>
    </source>
</evidence>
<feature type="DNA-binding region" description="H-T-H motif" evidence="4">
    <location>
        <begin position="21"/>
        <end position="40"/>
    </location>
</feature>
<dbReference type="GO" id="GO:0000976">
    <property type="term" value="F:transcription cis-regulatory region binding"/>
    <property type="evidence" value="ECO:0007669"/>
    <property type="project" value="TreeGrafter"/>
</dbReference>
<evidence type="ECO:0000259" key="5">
    <source>
        <dbReference type="PROSITE" id="PS50977"/>
    </source>
</evidence>
<dbReference type="PANTHER" id="PTHR30055">
    <property type="entry name" value="HTH-TYPE TRANSCRIPTIONAL REGULATOR RUTR"/>
    <property type="match status" value="1"/>
</dbReference>
<evidence type="ECO:0000256" key="3">
    <source>
        <dbReference type="ARBA" id="ARBA00023163"/>
    </source>
</evidence>
<dbReference type="InterPro" id="IPR050109">
    <property type="entry name" value="HTH-type_TetR-like_transc_reg"/>
</dbReference>
<dbReference type="EMBL" id="CADCUW010000484">
    <property type="protein sequence ID" value="CAA9441814.1"/>
    <property type="molecule type" value="Genomic_DNA"/>
</dbReference>
<dbReference type="AlphaFoldDB" id="A0A6J4QIQ4"/>
<gene>
    <name evidence="6" type="ORF">AVDCRST_MAG01-01-3718</name>
</gene>
<evidence type="ECO:0000256" key="4">
    <source>
        <dbReference type="PROSITE-ProRule" id="PRU00335"/>
    </source>
</evidence>
<dbReference type="PROSITE" id="PS50977">
    <property type="entry name" value="HTH_TETR_2"/>
    <property type="match status" value="1"/>
</dbReference>
<accession>A0A6J4QIQ4</accession>
<evidence type="ECO:0000256" key="2">
    <source>
        <dbReference type="ARBA" id="ARBA00023125"/>
    </source>
</evidence>
<protein>
    <submittedName>
        <fullName evidence="6">Transcriptional regulator, AcrR family</fullName>
    </submittedName>
</protein>